<sequence length="525" mass="54979">MTGTWTLVGHYLRRDRWMVLWWSIGITVLYWSQAVSVEAVYASQAELDRAAALMGSNAAFVAMAGPARALNTVGGQVTWQSTAFGAVAIGLMSMFLVVRHTRAEEESGRDELLRASPIGRQATTAATVVVVVLADLLVGLLVTLSLVAFPLAVADSAALGVGLAAVGIVFAATSLLAAQLTSSARAAYGLTGVVIGTAYVLRAIGDVGTPFLTWLSPIGWYQGMHAFSGVRWWPVALLVVLAGVTVVAALAVFARRDHGSGVVPDRPGPARASAALGTPLGLAWRLQRGSVWGWGAGLFLVGLSYGSLGTDVGDLLGDSATSQDMFIPDGMSLVDGFYATSILMLALMSSGFAITSALRPRHDERDGRVEVLLATGLSRSRWLATQVVLTAVASALVLVLGGFGLGVGFAVTADDGGAVGRYVLATLPHLAPVLVLAGLATLAYGVRARWAGLAWLGLVLAVVVMLFGTVFRMPEWLQDLSPFHHLALVPAEAFRWPPLLVLAAIAVALTSAGIVSFTRRDVEVR</sequence>
<feature type="transmembrane region" description="Helical" evidence="1">
    <location>
        <begin position="453"/>
        <end position="473"/>
    </location>
</feature>
<dbReference type="AlphaFoldDB" id="A0A2P2CJ05"/>
<keyword evidence="1" id="KW-1133">Transmembrane helix</keyword>
<feature type="transmembrane region" description="Helical" evidence="1">
    <location>
        <begin position="232"/>
        <end position="254"/>
    </location>
</feature>
<accession>A0A2P2CJ05</accession>
<keyword evidence="1" id="KW-0472">Membrane</keyword>
<feature type="transmembrane region" description="Helical" evidence="1">
    <location>
        <begin position="82"/>
        <end position="101"/>
    </location>
</feature>
<feature type="transmembrane region" description="Helical" evidence="1">
    <location>
        <begin position="337"/>
        <end position="358"/>
    </location>
</feature>
<gene>
    <name evidence="2" type="ORF">NOCA150264</name>
</gene>
<dbReference type="EMBL" id="CZKB01000025">
    <property type="protein sequence ID" value="CUR61964.1"/>
    <property type="molecule type" value="Genomic_DNA"/>
</dbReference>
<organism evidence="2">
    <name type="scientific">metagenome</name>
    <dbReference type="NCBI Taxonomy" id="256318"/>
    <lineage>
        <taxon>unclassified sequences</taxon>
        <taxon>metagenomes</taxon>
    </lineage>
</organism>
<evidence type="ECO:0000313" key="2">
    <source>
        <dbReference type="EMBL" id="CUR61964.1"/>
    </source>
</evidence>
<feature type="transmembrane region" description="Helical" evidence="1">
    <location>
        <begin position="291"/>
        <end position="308"/>
    </location>
</feature>
<proteinExistence type="predicted"/>
<name>A0A2P2CJ05_9ZZZZ</name>
<feature type="transmembrane region" description="Helical" evidence="1">
    <location>
        <begin position="20"/>
        <end position="43"/>
    </location>
</feature>
<keyword evidence="1" id="KW-0812">Transmembrane</keyword>
<evidence type="ECO:0000256" key="1">
    <source>
        <dbReference type="SAM" id="Phobius"/>
    </source>
</evidence>
<feature type="transmembrane region" description="Helical" evidence="1">
    <location>
        <begin position="493"/>
        <end position="517"/>
    </location>
</feature>
<feature type="transmembrane region" description="Helical" evidence="1">
    <location>
        <begin position="190"/>
        <end position="212"/>
    </location>
</feature>
<feature type="transmembrane region" description="Helical" evidence="1">
    <location>
        <begin position="157"/>
        <end position="178"/>
    </location>
</feature>
<feature type="transmembrane region" description="Helical" evidence="1">
    <location>
        <begin position="122"/>
        <end position="151"/>
    </location>
</feature>
<protein>
    <submittedName>
        <fullName evidence="2">Putative ABC transporter</fullName>
    </submittedName>
</protein>
<feature type="transmembrane region" description="Helical" evidence="1">
    <location>
        <begin position="387"/>
        <end position="410"/>
    </location>
</feature>
<reference evidence="2" key="1">
    <citation type="submission" date="2015-08" db="EMBL/GenBank/DDBJ databases">
        <authorList>
            <person name="Babu N.S."/>
            <person name="Beckwith C.J."/>
            <person name="Beseler K.G."/>
            <person name="Brison A."/>
            <person name="Carone J.V."/>
            <person name="Caskin T.P."/>
            <person name="Diamond M."/>
            <person name="Durham M.E."/>
            <person name="Foxe J.M."/>
            <person name="Go M."/>
            <person name="Henderson B.A."/>
            <person name="Jones I.B."/>
            <person name="McGettigan J.A."/>
            <person name="Micheletti S.J."/>
            <person name="Nasrallah M.E."/>
            <person name="Ortiz D."/>
            <person name="Piller C.R."/>
            <person name="Privatt S.R."/>
            <person name="Schneider S.L."/>
            <person name="Sharp S."/>
            <person name="Smith T.C."/>
            <person name="Stanton J.D."/>
            <person name="Ullery H.E."/>
            <person name="Wilson R.J."/>
            <person name="Serrano M.G."/>
            <person name="Buck G."/>
            <person name="Lee V."/>
            <person name="Wang Y."/>
            <person name="Carvalho R."/>
            <person name="Voegtly L."/>
            <person name="Shi R."/>
            <person name="Duckworth R."/>
            <person name="Johnson A."/>
            <person name="Loviza R."/>
            <person name="Walstead R."/>
            <person name="Shah Z."/>
            <person name="Kiflezghi M."/>
            <person name="Wade K."/>
            <person name="Ball S.L."/>
            <person name="Bradley K.W."/>
            <person name="Asai D.J."/>
            <person name="Bowman C.A."/>
            <person name="Russell D.A."/>
            <person name="Pope W.H."/>
            <person name="Jacobs-Sera D."/>
            <person name="Hendrix R.W."/>
            <person name="Hatfull G.F."/>
        </authorList>
    </citation>
    <scope>NUCLEOTIDE SEQUENCE</scope>
</reference>
<feature type="transmembrane region" description="Helical" evidence="1">
    <location>
        <begin position="422"/>
        <end position="446"/>
    </location>
</feature>